<proteinExistence type="predicted"/>
<protein>
    <submittedName>
        <fullName evidence="1">Uncharacterized protein</fullName>
    </submittedName>
</protein>
<comment type="caution">
    <text evidence="1">The sequence shown here is derived from an EMBL/GenBank/DDBJ whole genome shotgun (WGS) entry which is preliminary data.</text>
</comment>
<evidence type="ECO:0000313" key="2">
    <source>
        <dbReference type="Proteomes" id="UP000586042"/>
    </source>
</evidence>
<keyword evidence="2" id="KW-1185">Reference proteome</keyword>
<evidence type="ECO:0000313" key="1">
    <source>
        <dbReference type="EMBL" id="NUW36037.1"/>
    </source>
</evidence>
<organism evidence="1 2">
    <name type="scientific">Nonomuraea montanisoli</name>
    <dbReference type="NCBI Taxonomy" id="2741721"/>
    <lineage>
        <taxon>Bacteria</taxon>
        <taxon>Bacillati</taxon>
        <taxon>Actinomycetota</taxon>
        <taxon>Actinomycetes</taxon>
        <taxon>Streptosporangiales</taxon>
        <taxon>Streptosporangiaceae</taxon>
        <taxon>Nonomuraea</taxon>
    </lineage>
</organism>
<dbReference type="RefSeq" id="WP_175593482.1">
    <property type="nucleotide sequence ID" value="NZ_JABWGN010000013.1"/>
</dbReference>
<name>A0A7Y6ID66_9ACTN</name>
<gene>
    <name evidence="1" type="ORF">HTZ77_32150</name>
</gene>
<sequence>MTRRIVEKTVRETSVLRLQDAEEKVEAVLRDRLPLRGEGVEVVRATVALTTDDETVRAAKRVQRLLHEQELDELARRQVKARADFLREVMFADPASARLYAMLDIPERIGGAREGMDVDEVVRRLNEWSPRSRWVVTAQILYDFVNGLSESGREDLLKIVASAIATLGTTEQADEFLHTAHIAEDPLKR</sequence>
<reference evidence="1 2" key="1">
    <citation type="submission" date="2020-06" db="EMBL/GenBank/DDBJ databases">
        <title>Nonomuraea sp. SMC257, a novel actinomycete isolated from soil.</title>
        <authorList>
            <person name="Chanama M."/>
        </authorList>
    </citation>
    <scope>NUCLEOTIDE SEQUENCE [LARGE SCALE GENOMIC DNA]</scope>
    <source>
        <strain evidence="1 2">SMC257</strain>
    </source>
</reference>
<dbReference type="EMBL" id="JABWGN010000013">
    <property type="protein sequence ID" value="NUW36037.1"/>
    <property type="molecule type" value="Genomic_DNA"/>
</dbReference>
<accession>A0A7Y6ID66</accession>
<dbReference type="AlphaFoldDB" id="A0A7Y6ID66"/>
<dbReference type="Proteomes" id="UP000586042">
    <property type="component" value="Unassembled WGS sequence"/>
</dbReference>